<keyword evidence="1 9" id="KW-0479">Metal-binding</keyword>
<dbReference type="OrthoDB" id="1927254at2759"/>
<keyword evidence="3 9" id="KW-0862">Zinc</keyword>
<protein>
    <recommendedName>
        <fullName evidence="9">Dof zinc finger protein</fullName>
    </recommendedName>
</protein>
<dbReference type="Proteomes" id="UP000824120">
    <property type="component" value="Chromosome 6"/>
</dbReference>
<evidence type="ECO:0000256" key="1">
    <source>
        <dbReference type="ARBA" id="ARBA00022723"/>
    </source>
</evidence>
<keyword evidence="2 8" id="KW-0863">Zinc-finger</keyword>
<dbReference type="Pfam" id="PF02701">
    <property type="entry name" value="Zn_ribbon_Dof"/>
    <property type="match status" value="1"/>
</dbReference>
<organism evidence="12 13">
    <name type="scientific">Solanum commersonii</name>
    <name type="common">Commerson's wild potato</name>
    <name type="synonym">Commerson's nightshade</name>
    <dbReference type="NCBI Taxonomy" id="4109"/>
    <lineage>
        <taxon>Eukaryota</taxon>
        <taxon>Viridiplantae</taxon>
        <taxon>Streptophyta</taxon>
        <taxon>Embryophyta</taxon>
        <taxon>Tracheophyta</taxon>
        <taxon>Spermatophyta</taxon>
        <taxon>Magnoliopsida</taxon>
        <taxon>eudicotyledons</taxon>
        <taxon>Gunneridae</taxon>
        <taxon>Pentapetalae</taxon>
        <taxon>asterids</taxon>
        <taxon>lamiids</taxon>
        <taxon>Solanales</taxon>
        <taxon>Solanaceae</taxon>
        <taxon>Solanoideae</taxon>
        <taxon>Solaneae</taxon>
        <taxon>Solanum</taxon>
    </lineage>
</organism>
<reference evidence="12 13" key="1">
    <citation type="submission" date="2020-09" db="EMBL/GenBank/DDBJ databases">
        <title>De no assembly of potato wild relative species, Solanum commersonii.</title>
        <authorList>
            <person name="Cho K."/>
        </authorList>
    </citation>
    <scope>NUCLEOTIDE SEQUENCE [LARGE SCALE GENOMIC DNA]</scope>
    <source>
        <strain evidence="12">LZ3.2</strain>
        <tissue evidence="12">Leaf</tissue>
    </source>
</reference>
<evidence type="ECO:0000256" key="2">
    <source>
        <dbReference type="ARBA" id="ARBA00022771"/>
    </source>
</evidence>
<dbReference type="PROSITE" id="PS50884">
    <property type="entry name" value="ZF_DOF_2"/>
    <property type="match status" value="1"/>
</dbReference>
<dbReference type="GO" id="GO:0003677">
    <property type="term" value="F:DNA binding"/>
    <property type="evidence" value="ECO:0007669"/>
    <property type="project" value="UniProtKB-UniRule"/>
</dbReference>
<proteinExistence type="predicted"/>
<evidence type="ECO:0000256" key="5">
    <source>
        <dbReference type="ARBA" id="ARBA00023125"/>
    </source>
</evidence>
<gene>
    <name evidence="12" type="ORF">H5410_033329</name>
</gene>
<keyword evidence="7 8" id="KW-0539">Nucleus</keyword>
<dbReference type="InterPro" id="IPR045174">
    <property type="entry name" value="Dof"/>
</dbReference>
<dbReference type="GO" id="GO:0003700">
    <property type="term" value="F:DNA-binding transcription factor activity"/>
    <property type="evidence" value="ECO:0007669"/>
    <property type="project" value="UniProtKB-UniRule"/>
</dbReference>
<keyword evidence="5 8" id="KW-0238">DNA-binding</keyword>
<evidence type="ECO:0000313" key="12">
    <source>
        <dbReference type="EMBL" id="KAG5601959.1"/>
    </source>
</evidence>
<evidence type="ECO:0000256" key="3">
    <source>
        <dbReference type="ARBA" id="ARBA00022833"/>
    </source>
</evidence>
<evidence type="ECO:0000256" key="6">
    <source>
        <dbReference type="ARBA" id="ARBA00023163"/>
    </source>
</evidence>
<dbReference type="AlphaFoldDB" id="A0A9J5YQD6"/>
<feature type="region of interest" description="Disordered" evidence="10">
    <location>
        <begin position="65"/>
        <end position="98"/>
    </location>
</feature>
<dbReference type="GO" id="GO:0005634">
    <property type="term" value="C:nucleus"/>
    <property type="evidence" value="ECO:0007669"/>
    <property type="project" value="UniProtKB-SubCell"/>
</dbReference>
<dbReference type="EMBL" id="JACXVP010000006">
    <property type="protein sequence ID" value="KAG5601959.1"/>
    <property type="molecule type" value="Genomic_DNA"/>
</dbReference>
<sequence length="353" mass="39476">MQDPSSIYSQINHQFPDQQVLKCPRCDSINTKFCYYNNYNLSQPRHFCKNCKRYWTKGGILRNIPVGGSSRKNTKRSSSNSCKRSSTMSISSEQNSKTEHFATPVVPAFDQNSPILDANGPFGSLLVSNGPEIGNFLDVLNPNGPSSGADAAAQIGNSNNRDEFLGEDSDCWNGTNGWADLAIYTPGSTFQDFMETWTKHHEISVAKHHEDLKCLAIIACDNLVVVDVDAPNLFVFTYHVRYGTTLKLKGSHLLVAHLTLILKTIDSHWYSKLTKSLGNFNHSKSVNLRCDCDEVIVIPKDMRGNFNPPLYATNGFHVNIHNLVKHSVVDVLDSLFWISPQLGLYLLTMAYRP</sequence>
<dbReference type="PANTHER" id="PTHR31992:SF212">
    <property type="entry name" value="DOF ZINC FINGER PROTEIN"/>
    <property type="match status" value="1"/>
</dbReference>
<feature type="compositionally biased region" description="Low complexity" evidence="10">
    <location>
        <begin position="76"/>
        <end position="89"/>
    </location>
</feature>
<keyword evidence="4 9" id="KW-0805">Transcription regulation</keyword>
<dbReference type="InterPro" id="IPR003851">
    <property type="entry name" value="Znf_Dof"/>
</dbReference>
<evidence type="ECO:0000313" key="13">
    <source>
        <dbReference type="Proteomes" id="UP000824120"/>
    </source>
</evidence>
<keyword evidence="13" id="KW-1185">Reference proteome</keyword>
<dbReference type="PROSITE" id="PS01361">
    <property type="entry name" value="ZF_DOF_1"/>
    <property type="match status" value="1"/>
</dbReference>
<comment type="caution">
    <text evidence="12">The sequence shown here is derived from an EMBL/GenBank/DDBJ whole genome shotgun (WGS) entry which is preliminary data.</text>
</comment>
<dbReference type="GO" id="GO:0008270">
    <property type="term" value="F:zinc ion binding"/>
    <property type="evidence" value="ECO:0007669"/>
    <property type="project" value="UniProtKB-KW"/>
</dbReference>
<evidence type="ECO:0000256" key="10">
    <source>
        <dbReference type="SAM" id="MobiDB-lite"/>
    </source>
</evidence>
<comment type="subcellular location">
    <subcellularLocation>
        <location evidence="8 9">Nucleus</location>
    </subcellularLocation>
</comment>
<evidence type="ECO:0000256" key="8">
    <source>
        <dbReference type="PROSITE-ProRule" id="PRU00071"/>
    </source>
</evidence>
<feature type="domain" description="Dof-type" evidence="11">
    <location>
        <begin position="21"/>
        <end position="75"/>
    </location>
</feature>
<evidence type="ECO:0000256" key="9">
    <source>
        <dbReference type="RuleBase" id="RU369094"/>
    </source>
</evidence>
<name>A0A9J5YQD6_SOLCO</name>
<keyword evidence="6 9" id="KW-0804">Transcription</keyword>
<evidence type="ECO:0000256" key="4">
    <source>
        <dbReference type="ARBA" id="ARBA00023015"/>
    </source>
</evidence>
<evidence type="ECO:0000256" key="7">
    <source>
        <dbReference type="ARBA" id="ARBA00023242"/>
    </source>
</evidence>
<comment type="function">
    <text evidence="9">Transcription factor that binds specifically to a 5'-AA[AG]G-3' consensus core sequence.</text>
</comment>
<dbReference type="PANTHER" id="PTHR31992">
    <property type="entry name" value="DOF ZINC FINGER PROTEIN DOF1.4-RELATED"/>
    <property type="match status" value="1"/>
</dbReference>
<evidence type="ECO:0000259" key="11">
    <source>
        <dbReference type="PROSITE" id="PS50884"/>
    </source>
</evidence>
<accession>A0A9J5YQD6</accession>